<dbReference type="RefSeq" id="WP_063376184.1">
    <property type="nucleotide sequence ID" value="NZ_AUXT01000112.1"/>
</dbReference>
<comment type="caution">
    <text evidence="1">The sequence shown here is derived from an EMBL/GenBank/DDBJ whole genome shotgun (WGS) entry which is preliminary data.</text>
</comment>
<proteinExistence type="predicted"/>
<protein>
    <submittedName>
        <fullName evidence="1">Uncharacterized protein</fullName>
    </submittedName>
</protein>
<dbReference type="AlphaFoldDB" id="A0A162AJT7"/>
<dbReference type="PATRIC" id="fig|1365253.3.peg.1337"/>
<gene>
    <name evidence="1" type="ORF">N482_00690</name>
</gene>
<evidence type="ECO:0000313" key="1">
    <source>
        <dbReference type="EMBL" id="KZN51157.1"/>
    </source>
</evidence>
<name>A0A162AJT7_9GAMM</name>
<dbReference type="EMBL" id="AUXT01000112">
    <property type="protein sequence ID" value="KZN51157.1"/>
    <property type="molecule type" value="Genomic_DNA"/>
</dbReference>
<reference evidence="1 2" key="1">
    <citation type="submission" date="2013-07" db="EMBL/GenBank/DDBJ databases">
        <title>Comparative Genomic and Metabolomic Analysis of Twelve Strains of Pseudoalteromonas luteoviolacea.</title>
        <authorList>
            <person name="Vynne N.G."/>
            <person name="Mansson M."/>
            <person name="Gram L."/>
        </authorList>
    </citation>
    <scope>NUCLEOTIDE SEQUENCE [LARGE SCALE GENOMIC DNA]</scope>
    <source>
        <strain evidence="1 2">NCIMB 1942</strain>
    </source>
</reference>
<dbReference type="Proteomes" id="UP000076587">
    <property type="component" value="Unassembled WGS sequence"/>
</dbReference>
<evidence type="ECO:0000313" key="2">
    <source>
        <dbReference type="Proteomes" id="UP000076587"/>
    </source>
</evidence>
<accession>A0A162AJT7</accession>
<sequence length="120" mass="13119">MVVTSKVTAHSVYNQELGREEATAIRLITQQEGSDFELHLSFSEAPNGFFVSLNPFFDNNNKATIILTSYPELNASSQSGSLDLNNQNSISNIKGKFDFVLNKTTGLGEAIVGDFELALE</sequence>
<organism evidence="1 2">
    <name type="scientific">Pseudoalteromonas luteoviolacea NCIMB 1942</name>
    <dbReference type="NCBI Taxonomy" id="1365253"/>
    <lineage>
        <taxon>Bacteria</taxon>
        <taxon>Pseudomonadati</taxon>
        <taxon>Pseudomonadota</taxon>
        <taxon>Gammaproteobacteria</taxon>
        <taxon>Alteromonadales</taxon>
        <taxon>Pseudoalteromonadaceae</taxon>
        <taxon>Pseudoalteromonas</taxon>
    </lineage>
</organism>